<dbReference type="OrthoDB" id="5398371at2759"/>
<feature type="compositionally biased region" description="Pro residues" evidence="1">
    <location>
        <begin position="1"/>
        <end position="10"/>
    </location>
</feature>
<evidence type="ECO:0000256" key="1">
    <source>
        <dbReference type="SAM" id="MobiDB-lite"/>
    </source>
</evidence>
<gene>
    <name evidence="2" type="ORF">AJ80_01846</name>
</gene>
<evidence type="ECO:0000313" key="2">
    <source>
        <dbReference type="EMBL" id="PGH26532.1"/>
    </source>
</evidence>
<name>A0A2B7Z0C9_POLH7</name>
<proteinExistence type="predicted"/>
<evidence type="ECO:0000313" key="3">
    <source>
        <dbReference type="Proteomes" id="UP000224634"/>
    </source>
</evidence>
<dbReference type="AlphaFoldDB" id="A0A2B7Z0C9"/>
<feature type="region of interest" description="Disordered" evidence="1">
    <location>
        <begin position="1"/>
        <end position="39"/>
    </location>
</feature>
<comment type="caution">
    <text evidence="2">The sequence shown here is derived from an EMBL/GenBank/DDBJ whole genome shotgun (WGS) entry which is preliminary data.</text>
</comment>
<reference evidence="2 3" key="1">
    <citation type="submission" date="2017-10" db="EMBL/GenBank/DDBJ databases">
        <title>Comparative genomics in systemic dimorphic fungi from Ajellomycetaceae.</title>
        <authorList>
            <person name="Munoz J.F."/>
            <person name="Mcewen J.G."/>
            <person name="Clay O.K."/>
            <person name="Cuomo C.A."/>
        </authorList>
    </citation>
    <scope>NUCLEOTIDE SEQUENCE [LARGE SCALE GENOMIC DNA]</scope>
    <source>
        <strain evidence="2 3">UAMH7299</strain>
    </source>
</reference>
<feature type="compositionally biased region" description="Polar residues" evidence="1">
    <location>
        <begin position="14"/>
        <end position="28"/>
    </location>
</feature>
<protein>
    <recommendedName>
        <fullName evidence="4">BTB domain-containing protein</fullName>
    </recommendedName>
</protein>
<evidence type="ECO:0008006" key="4">
    <source>
        <dbReference type="Google" id="ProtNLM"/>
    </source>
</evidence>
<accession>A0A2B7Z0C9</accession>
<dbReference type="Proteomes" id="UP000224634">
    <property type="component" value="Unassembled WGS sequence"/>
</dbReference>
<keyword evidence="3" id="KW-1185">Reference proteome</keyword>
<dbReference type="EMBL" id="PDNA01000016">
    <property type="protein sequence ID" value="PGH26532.1"/>
    <property type="molecule type" value="Genomic_DNA"/>
</dbReference>
<sequence>MEDDFPPLPAPTASGVSKTPKNLKSASEGQRGKIDSRTRTITPHGDILLEFVTPASQSQDPTSASYKVRTSAAALRQSSSFFATLLDAAKFQEGRTVLDKMKQLDITYGNAERVLSMASPDELPQLRLELPVLPGKIDKRRLLETYLNMLTVWGQQSGDDDATQTKERIVDKPIPFLSCLAVLADRFGGEQALAHLLKAQYDVTLPPRRKAPEPFLHRLRGFKGENEEQIRQAIYLAYFLEDIKAVRTHTHRLIIHGSDEWTSENIHGYAGIDRPVWYHLARGIEGKSLQEMRYRYKRILDTISNLQSSFLHAYGATDCQPHPSLVLLEPTMTSRRLQCRRYDQNSVACDSFHFGEMVRFFNTRTRSLQLHSTLGPAVIDDDTVDNDDDDEDEDDDAKPSQFLFPFALAPPSRAPNPPTNISNLIASLRQCPEYQINDNHQGCGIRRRLIPALDLLERFTADNTWAVGICLADFEHFTKQGSWRNKSFRQGLLVSTRGGGKTLNVHCLKGREVSVFAICRHEPDADLAMALFNANRKDWGL</sequence>
<organism evidence="2 3">
    <name type="scientific">Polytolypa hystricis (strain UAMH7299)</name>
    <dbReference type="NCBI Taxonomy" id="1447883"/>
    <lineage>
        <taxon>Eukaryota</taxon>
        <taxon>Fungi</taxon>
        <taxon>Dikarya</taxon>
        <taxon>Ascomycota</taxon>
        <taxon>Pezizomycotina</taxon>
        <taxon>Eurotiomycetes</taxon>
        <taxon>Eurotiomycetidae</taxon>
        <taxon>Onygenales</taxon>
        <taxon>Onygenales incertae sedis</taxon>
        <taxon>Polytolypa</taxon>
    </lineage>
</organism>